<accession>A0A1Y6L0X0</accession>
<proteinExistence type="predicted"/>
<organism evidence="1 2">
    <name type="scientific">Photobacterium aquimaris</name>
    <dbReference type="NCBI Taxonomy" id="512643"/>
    <lineage>
        <taxon>Bacteria</taxon>
        <taxon>Pseudomonadati</taxon>
        <taxon>Pseudomonadota</taxon>
        <taxon>Gammaproteobacteria</taxon>
        <taxon>Vibrionales</taxon>
        <taxon>Vibrionaceae</taxon>
        <taxon>Photobacterium</taxon>
    </lineage>
</organism>
<dbReference type="RefSeq" id="WP_087820370.1">
    <property type="nucleotide sequence ID" value="NZ_FYAH01000002.1"/>
</dbReference>
<name>A0A1Y6L0X0_9GAMM</name>
<reference evidence="2" key="1">
    <citation type="submission" date="2017-06" db="EMBL/GenBank/DDBJ databases">
        <authorList>
            <person name="Rodrigo-Torres L."/>
            <person name="Arahal R. D."/>
            <person name="Lucena T."/>
        </authorList>
    </citation>
    <scope>NUCLEOTIDE SEQUENCE [LARGE SCALE GENOMIC DNA]</scope>
    <source>
        <strain evidence="2">type strain: CECT 9192</strain>
    </source>
</reference>
<dbReference type="AlphaFoldDB" id="A0A1Y6L0X0"/>
<sequence length="201" mass="23539">MIELRKKEQLDFNIEFFGKKILNYGVTCNRKNKHINNIILLTDICCEYQRNIPDIYIHKNHKLLILIFFLDNMNYLELLKDPKYCRYLDENYLNHTGKKETINSFSALSQQYITQLFNSTIGKSYLSLNNKLKNSIYAASSIWYHFHVNQNIPATNNIKIDVDLSNATKGIKYAESIIPLLFAMTNNYQLEQNNAQKIASL</sequence>
<keyword evidence="2" id="KW-1185">Reference proteome</keyword>
<dbReference type="EMBL" id="FYAH01000002">
    <property type="protein sequence ID" value="SMY16278.1"/>
    <property type="molecule type" value="Genomic_DNA"/>
</dbReference>
<protein>
    <submittedName>
        <fullName evidence="1">Uncharacterized protein</fullName>
    </submittedName>
</protein>
<evidence type="ECO:0000313" key="1">
    <source>
        <dbReference type="EMBL" id="SMY16278.1"/>
    </source>
</evidence>
<gene>
    <name evidence="1" type="ORF">PAQU9191_01509</name>
</gene>
<dbReference type="Proteomes" id="UP000196485">
    <property type="component" value="Unassembled WGS sequence"/>
</dbReference>
<evidence type="ECO:0000313" key="2">
    <source>
        <dbReference type="Proteomes" id="UP000196485"/>
    </source>
</evidence>